<dbReference type="InterPro" id="IPR011051">
    <property type="entry name" value="RmlC_Cupin_sf"/>
</dbReference>
<sequence length="139" mass="15275">MNSDTAPHIAKPHREFFRIAFDTDPLPGVGWRPVAGFDGRIQELILADNLDPLRRRGSRTRLARWAPGTLLPAPVSHDFHEEVFLVSGDLVVGCDAHGEGGEVFLAHTYACRPPAVPHGPFVSRGGCVMLEFQYYDALG</sequence>
<dbReference type="Proteomes" id="UP000217005">
    <property type="component" value="Unassembled WGS sequence"/>
</dbReference>
<proteinExistence type="predicted"/>
<dbReference type="AlphaFoldDB" id="A0A261RWX0"/>
<gene>
    <name evidence="1" type="ORF">CEG14_21750</name>
</gene>
<reference evidence="1 2" key="1">
    <citation type="submission" date="2017-05" db="EMBL/GenBank/DDBJ databases">
        <title>Complete and WGS of Bordetella genogroups.</title>
        <authorList>
            <person name="Spilker T."/>
            <person name="LiPuma J."/>
        </authorList>
    </citation>
    <scope>NUCLEOTIDE SEQUENCE [LARGE SCALE GENOMIC DNA]</scope>
    <source>
        <strain evidence="1 2">AU17610</strain>
    </source>
</reference>
<dbReference type="InterPro" id="IPR014710">
    <property type="entry name" value="RmlC-like_jellyroll"/>
</dbReference>
<dbReference type="SUPFAM" id="SSF51182">
    <property type="entry name" value="RmlC-like cupins"/>
    <property type="match status" value="1"/>
</dbReference>
<dbReference type="EMBL" id="NEVL01000005">
    <property type="protein sequence ID" value="OZI29247.1"/>
    <property type="molecule type" value="Genomic_DNA"/>
</dbReference>
<dbReference type="RefSeq" id="WP_094828485.1">
    <property type="nucleotide sequence ID" value="NZ_NEVL01000005.1"/>
</dbReference>
<comment type="caution">
    <text evidence="1">The sequence shown here is derived from an EMBL/GenBank/DDBJ whole genome shotgun (WGS) entry which is preliminary data.</text>
</comment>
<dbReference type="Gene3D" id="2.60.120.10">
    <property type="entry name" value="Jelly Rolls"/>
    <property type="match status" value="1"/>
</dbReference>
<evidence type="ECO:0000313" key="1">
    <source>
        <dbReference type="EMBL" id="OZI29247.1"/>
    </source>
</evidence>
<dbReference type="OrthoDB" id="9793147at2"/>
<name>A0A261RWX0_9BORD</name>
<accession>A0A261RWX0</accession>
<evidence type="ECO:0000313" key="2">
    <source>
        <dbReference type="Proteomes" id="UP000217005"/>
    </source>
</evidence>
<protein>
    <submittedName>
        <fullName evidence="1">Cupin</fullName>
    </submittedName>
</protein>
<organism evidence="1 2">
    <name type="scientific">Bordetella genomosp. 1</name>
    <dbReference type="NCBI Taxonomy" id="1395607"/>
    <lineage>
        <taxon>Bacteria</taxon>
        <taxon>Pseudomonadati</taxon>
        <taxon>Pseudomonadota</taxon>
        <taxon>Betaproteobacteria</taxon>
        <taxon>Burkholderiales</taxon>
        <taxon>Alcaligenaceae</taxon>
        <taxon>Bordetella</taxon>
    </lineage>
</organism>